<protein>
    <recommendedName>
        <fullName evidence="1">D,L-carboxypeptidase peptidase domain-containing protein</fullName>
    </recommendedName>
</protein>
<evidence type="ECO:0000313" key="2">
    <source>
        <dbReference type="EMBL" id="PMP72027.1"/>
    </source>
</evidence>
<comment type="caution">
    <text evidence="2">The sequence shown here is derived from an EMBL/GenBank/DDBJ whole genome shotgun (WGS) entry which is preliminary data.</text>
</comment>
<dbReference type="InterPro" id="IPR031489">
    <property type="entry name" value="Peptidase_M99"/>
</dbReference>
<dbReference type="SUPFAM" id="SSF53187">
    <property type="entry name" value="Zn-dependent exopeptidases"/>
    <property type="match status" value="1"/>
</dbReference>
<sequence length="472" mass="54246">MIIRVLIFALIIPITLFAVDRPSLKHEVYLEGTDYELHIFKIYGKEPGKKGLIVGGIQGDEPGGYLSADLYVDAWLEKGDLIIIPRANFKSIILFNRGIDGDMNRRFIDNKTKHEMDQVVDIIQKLMSEVDFFLHLHDGSGFYSPVYVDKLRNPYRWGQSIIVDAEKYICNNKEIDLGKIAKEVIKETNKKIKEKNFHFEYLNTDTDNPTTRYKDMRKTATYYALKNYCIPSFGLETSKNLPDDKTKILHKTYLINEFFKIFDIKPELPPIKLPIPELKSIKVLIDDKPIEIKNGYIFNVKKGVKLKIEEINSNYKRGLSCDILGFNGLNDKGLDYVVQKDTEIKCRKDHKIIGSIKLHVADEPEDLEENGYFEISVNGTIMKIYNNQKLNVKINDNIVLLNFNGDSNIPINLRGFVPTNIKSNDGDDRNINIIANNKYFMKKYALENGNTYEIIAGTLDNIKGRILLSIDK</sequence>
<dbReference type="Proteomes" id="UP000242881">
    <property type="component" value="Unassembled WGS sequence"/>
</dbReference>
<dbReference type="Gene3D" id="3.40.630.10">
    <property type="entry name" value="Zn peptidases"/>
    <property type="match status" value="1"/>
</dbReference>
<evidence type="ECO:0000313" key="3">
    <source>
        <dbReference type="Proteomes" id="UP000242881"/>
    </source>
</evidence>
<gene>
    <name evidence="2" type="ORF">C0187_02605</name>
</gene>
<reference evidence="2 3" key="1">
    <citation type="submission" date="2018-01" db="EMBL/GenBank/DDBJ databases">
        <title>Metagenomic assembled genomes from two thermal pools in the Uzon Caldera, Kamchatka, Russia.</title>
        <authorList>
            <person name="Wilkins L."/>
            <person name="Ettinger C."/>
        </authorList>
    </citation>
    <scope>NUCLEOTIDE SEQUENCE [LARGE SCALE GENOMIC DNA]</scope>
    <source>
        <strain evidence="2">ZAV-05</strain>
    </source>
</reference>
<proteinExistence type="predicted"/>
<name>A0A2J6WNQ6_9BACT</name>
<feature type="domain" description="D,L-carboxypeptidase peptidase" evidence="1">
    <location>
        <begin position="49"/>
        <end position="250"/>
    </location>
</feature>
<dbReference type="Pfam" id="PF17033">
    <property type="entry name" value="Peptidase_M99"/>
    <property type="match status" value="1"/>
</dbReference>
<evidence type="ECO:0000259" key="1">
    <source>
        <dbReference type="Pfam" id="PF17033"/>
    </source>
</evidence>
<organism evidence="2 3">
    <name type="scientific">Calditerrivibrio nitroreducens</name>
    <dbReference type="NCBI Taxonomy" id="477976"/>
    <lineage>
        <taxon>Bacteria</taxon>
        <taxon>Pseudomonadati</taxon>
        <taxon>Deferribacterota</taxon>
        <taxon>Deferribacteres</taxon>
        <taxon>Deferribacterales</taxon>
        <taxon>Calditerrivibrionaceae</taxon>
    </lineage>
</organism>
<dbReference type="AlphaFoldDB" id="A0A2J6WNQ6"/>
<accession>A0A2J6WNQ6</accession>
<dbReference type="EMBL" id="PNIN01000029">
    <property type="protein sequence ID" value="PMP72027.1"/>
    <property type="molecule type" value="Genomic_DNA"/>
</dbReference>
<dbReference type="RefSeq" id="WP_424605302.1">
    <property type="nucleotide sequence ID" value="NZ_JBNAVA010000003.1"/>
</dbReference>